<feature type="compositionally biased region" description="Polar residues" evidence="1">
    <location>
        <begin position="103"/>
        <end position="120"/>
    </location>
</feature>
<proteinExistence type="predicted"/>
<name>A0A409W6J4_9AGAR</name>
<evidence type="ECO:0000256" key="1">
    <source>
        <dbReference type="SAM" id="MobiDB-lite"/>
    </source>
</evidence>
<feature type="compositionally biased region" description="Low complexity" evidence="1">
    <location>
        <begin position="84"/>
        <end position="102"/>
    </location>
</feature>
<dbReference type="InParanoid" id="A0A409W6J4"/>
<reference evidence="2 3" key="1">
    <citation type="journal article" date="2018" name="Evol. Lett.">
        <title>Horizontal gene cluster transfer increased hallucinogenic mushroom diversity.</title>
        <authorList>
            <person name="Reynolds H.T."/>
            <person name="Vijayakumar V."/>
            <person name="Gluck-Thaler E."/>
            <person name="Korotkin H.B."/>
            <person name="Matheny P.B."/>
            <person name="Slot J.C."/>
        </authorList>
    </citation>
    <scope>NUCLEOTIDE SEQUENCE [LARGE SCALE GENOMIC DNA]</scope>
    <source>
        <strain evidence="2 3">SRW20</strain>
    </source>
</reference>
<comment type="caution">
    <text evidence="2">The sequence shown here is derived from an EMBL/GenBank/DDBJ whole genome shotgun (WGS) entry which is preliminary data.</text>
</comment>
<dbReference type="AlphaFoldDB" id="A0A409W6J4"/>
<keyword evidence="3" id="KW-1185">Reference proteome</keyword>
<gene>
    <name evidence="2" type="ORF">CVT26_007217</name>
</gene>
<dbReference type="OrthoDB" id="2747179at2759"/>
<accession>A0A409W6J4</accession>
<dbReference type="EMBL" id="NHYE01005362">
    <property type="protein sequence ID" value="PPQ74126.1"/>
    <property type="molecule type" value="Genomic_DNA"/>
</dbReference>
<protein>
    <submittedName>
        <fullName evidence="2">Uncharacterized protein</fullName>
    </submittedName>
</protein>
<feature type="region of interest" description="Disordered" evidence="1">
    <location>
        <begin position="79"/>
        <end position="120"/>
    </location>
</feature>
<sequence length="252" mass="27891">MSHDGTLAQSEEGSVDVDHNPSPSTQMRQLSIPPALPEQEERKQEISQTANANNDDDQAFTAYRSPFESYPLLLRQAGSSDSVPPYLDMSSSSPSLSHMYPSTRPSLSSDSPHVHTELSSASSPYSSFITSSVPLPNLQPLKRAAWAKVLNPTKRLCQYEFPGGGTCRDERCPDIHLSRLQGDMGRIEPSDEDTAYYLFNALPVWWLQQRHIQSPSRILSALQHVHQQTSASPLSFEDRVTQALDTLGPTPT</sequence>
<evidence type="ECO:0000313" key="3">
    <source>
        <dbReference type="Proteomes" id="UP000284706"/>
    </source>
</evidence>
<evidence type="ECO:0000313" key="2">
    <source>
        <dbReference type="EMBL" id="PPQ74126.1"/>
    </source>
</evidence>
<feature type="region of interest" description="Disordered" evidence="1">
    <location>
        <begin position="1"/>
        <end position="62"/>
    </location>
</feature>
<dbReference type="Proteomes" id="UP000284706">
    <property type="component" value="Unassembled WGS sequence"/>
</dbReference>
<organism evidence="2 3">
    <name type="scientific">Gymnopilus dilepis</name>
    <dbReference type="NCBI Taxonomy" id="231916"/>
    <lineage>
        <taxon>Eukaryota</taxon>
        <taxon>Fungi</taxon>
        <taxon>Dikarya</taxon>
        <taxon>Basidiomycota</taxon>
        <taxon>Agaricomycotina</taxon>
        <taxon>Agaricomycetes</taxon>
        <taxon>Agaricomycetidae</taxon>
        <taxon>Agaricales</taxon>
        <taxon>Agaricineae</taxon>
        <taxon>Hymenogastraceae</taxon>
        <taxon>Gymnopilus</taxon>
    </lineage>
</organism>